<evidence type="ECO:0008006" key="4">
    <source>
        <dbReference type="Google" id="ProtNLM"/>
    </source>
</evidence>
<reference evidence="2 3" key="1">
    <citation type="submission" date="2018-06" db="EMBL/GenBank/DDBJ databases">
        <title>Extensive metabolic versatility and redundancy in microbially diverse, dynamic hydrothermal sediments.</title>
        <authorList>
            <person name="Dombrowski N."/>
            <person name="Teske A."/>
            <person name="Baker B.J."/>
        </authorList>
    </citation>
    <scope>NUCLEOTIDE SEQUENCE [LARGE SCALE GENOMIC DNA]</scope>
    <source>
        <strain evidence="2">B20_G2</strain>
    </source>
</reference>
<dbReference type="InterPro" id="IPR029060">
    <property type="entry name" value="PIN-like_dom_sf"/>
</dbReference>
<evidence type="ECO:0000313" key="3">
    <source>
        <dbReference type="Proteomes" id="UP000269499"/>
    </source>
</evidence>
<evidence type="ECO:0000256" key="1">
    <source>
        <dbReference type="ARBA" id="ARBA00022842"/>
    </source>
</evidence>
<evidence type="ECO:0000313" key="2">
    <source>
        <dbReference type="EMBL" id="RLE51818.1"/>
    </source>
</evidence>
<dbReference type="Proteomes" id="UP000269499">
    <property type="component" value="Unassembled WGS sequence"/>
</dbReference>
<dbReference type="Gene3D" id="3.40.50.1010">
    <property type="entry name" value="5'-nuclease"/>
    <property type="match status" value="1"/>
</dbReference>
<dbReference type="PANTHER" id="PTHR35901:SF1">
    <property type="entry name" value="EXONUCLEASE VAPC9"/>
    <property type="match status" value="1"/>
</dbReference>
<dbReference type="InterPro" id="IPR051619">
    <property type="entry name" value="TypeII_TA_RNase_PINc/VapC"/>
</dbReference>
<dbReference type="PANTHER" id="PTHR35901">
    <property type="entry name" value="RIBONUCLEASE VAPC3"/>
    <property type="match status" value="1"/>
</dbReference>
<dbReference type="AlphaFoldDB" id="A0A497EYT5"/>
<proteinExistence type="predicted"/>
<protein>
    <recommendedName>
        <fullName evidence="4">PIN domain-containing protein</fullName>
    </recommendedName>
</protein>
<sequence length="110" mass="12542">MILDSSAIYTIMWLGNLKFLKDASTSSLAKYELGNVIWKEVYLKKKLSIDEGVKILNLITRILKEVEVLKVNGLEEETLRLACNEGLTFYDAVYLQLAIKKQGSTSNRRQ</sequence>
<comment type="caution">
    <text evidence="2">The sequence shown here is derived from an EMBL/GenBank/DDBJ whole genome shotgun (WGS) entry which is preliminary data.</text>
</comment>
<dbReference type="CDD" id="cd09873">
    <property type="entry name" value="PIN_Pae0151-like"/>
    <property type="match status" value="1"/>
</dbReference>
<dbReference type="SUPFAM" id="SSF88723">
    <property type="entry name" value="PIN domain-like"/>
    <property type="match status" value="1"/>
</dbReference>
<keyword evidence="1" id="KW-0460">Magnesium</keyword>
<name>A0A497EYT5_9CREN</name>
<organism evidence="2 3">
    <name type="scientific">Thermoproteota archaeon</name>
    <dbReference type="NCBI Taxonomy" id="2056631"/>
    <lineage>
        <taxon>Archaea</taxon>
        <taxon>Thermoproteota</taxon>
    </lineage>
</organism>
<dbReference type="InterPro" id="IPR044153">
    <property type="entry name" value="PIN_Pae0151-like"/>
</dbReference>
<accession>A0A497EYT5</accession>
<gene>
    <name evidence="2" type="ORF">DRJ26_05375</name>
</gene>
<dbReference type="EMBL" id="QMRA01000148">
    <property type="protein sequence ID" value="RLE51818.1"/>
    <property type="molecule type" value="Genomic_DNA"/>
</dbReference>